<evidence type="ECO:0000256" key="8">
    <source>
        <dbReference type="ARBA" id="ARBA00022989"/>
    </source>
</evidence>
<dbReference type="Gene3D" id="3.80.10.10">
    <property type="entry name" value="Ribonuclease Inhibitor"/>
    <property type="match status" value="2"/>
</dbReference>
<comment type="subcellular location">
    <subcellularLocation>
        <location evidence="1">Cell membrane</location>
        <topology evidence="1">Single-pass type I membrane protein</topology>
    </subcellularLocation>
</comment>
<evidence type="ECO:0000256" key="10">
    <source>
        <dbReference type="ARBA" id="ARBA00023170"/>
    </source>
</evidence>
<dbReference type="InterPro" id="IPR003591">
    <property type="entry name" value="Leu-rich_rpt_typical-subtyp"/>
</dbReference>
<gene>
    <name evidence="14" type="ORF">LLUT_LOCUS2452</name>
</gene>
<evidence type="ECO:0000256" key="5">
    <source>
        <dbReference type="ARBA" id="ARBA00022692"/>
    </source>
</evidence>
<evidence type="ECO:0000259" key="13">
    <source>
        <dbReference type="Pfam" id="PF08263"/>
    </source>
</evidence>
<dbReference type="PROSITE" id="PS51450">
    <property type="entry name" value="LRR"/>
    <property type="match status" value="1"/>
</dbReference>
<dbReference type="EMBL" id="CAXHTB010000002">
    <property type="protein sequence ID" value="CAL0301392.1"/>
    <property type="molecule type" value="Genomic_DNA"/>
</dbReference>
<dbReference type="SUPFAM" id="SSF52047">
    <property type="entry name" value="RNI-like"/>
    <property type="match status" value="1"/>
</dbReference>
<dbReference type="SMART" id="SM00369">
    <property type="entry name" value="LRR_TYP"/>
    <property type="match status" value="7"/>
</dbReference>
<dbReference type="Proteomes" id="UP001497480">
    <property type="component" value="Unassembled WGS sequence"/>
</dbReference>
<comment type="similarity">
    <text evidence="2">Belongs to the RLP family.</text>
</comment>
<evidence type="ECO:0000256" key="1">
    <source>
        <dbReference type="ARBA" id="ARBA00004251"/>
    </source>
</evidence>
<keyword evidence="15" id="KW-1185">Reference proteome</keyword>
<keyword evidence="10" id="KW-0675">Receptor</keyword>
<dbReference type="PANTHER" id="PTHR48063">
    <property type="entry name" value="LRR RECEPTOR-LIKE KINASE"/>
    <property type="match status" value="1"/>
</dbReference>
<keyword evidence="9 12" id="KW-0472">Membrane</keyword>
<dbReference type="InterPro" id="IPR032675">
    <property type="entry name" value="LRR_dom_sf"/>
</dbReference>
<evidence type="ECO:0000256" key="12">
    <source>
        <dbReference type="SAM" id="Phobius"/>
    </source>
</evidence>
<reference evidence="14 15" key="1">
    <citation type="submission" date="2024-03" db="EMBL/GenBank/DDBJ databases">
        <authorList>
            <person name="Martinez-Hernandez J."/>
        </authorList>
    </citation>
    <scope>NUCLEOTIDE SEQUENCE [LARGE SCALE GENOMIC DNA]</scope>
</reference>
<evidence type="ECO:0000256" key="11">
    <source>
        <dbReference type="ARBA" id="ARBA00023180"/>
    </source>
</evidence>
<dbReference type="InterPro" id="IPR013210">
    <property type="entry name" value="LRR_N_plant-typ"/>
</dbReference>
<dbReference type="InterPro" id="IPR001611">
    <property type="entry name" value="Leu-rich_rpt"/>
</dbReference>
<evidence type="ECO:0000256" key="6">
    <source>
        <dbReference type="ARBA" id="ARBA00022729"/>
    </source>
</evidence>
<keyword evidence="11" id="KW-0325">Glycoprotein</keyword>
<dbReference type="PANTHER" id="PTHR48063:SF52">
    <property type="entry name" value="LRR RECEPTOR-LIKE KINASE FAMILY PROTEIN"/>
    <property type="match status" value="1"/>
</dbReference>
<accession>A0AAV1VX48</accession>
<dbReference type="FunFam" id="3.80.10.10:FF:000383">
    <property type="entry name" value="Leucine-rich repeat receptor protein kinase EMS1"/>
    <property type="match status" value="1"/>
</dbReference>
<comment type="caution">
    <text evidence="14">The sequence shown here is derived from an EMBL/GenBank/DDBJ whole genome shotgun (WGS) entry which is preliminary data.</text>
</comment>
<name>A0AAV1VX48_LUPLU</name>
<dbReference type="Pfam" id="PF08263">
    <property type="entry name" value="LRRNT_2"/>
    <property type="match status" value="1"/>
</dbReference>
<keyword evidence="4" id="KW-0433">Leucine-rich repeat</keyword>
<keyword evidence="5 12" id="KW-0812">Transmembrane</keyword>
<keyword evidence="7" id="KW-0677">Repeat</keyword>
<keyword evidence="6" id="KW-0732">Signal</keyword>
<dbReference type="SMART" id="SM00365">
    <property type="entry name" value="LRR_SD22"/>
    <property type="match status" value="4"/>
</dbReference>
<organism evidence="14 15">
    <name type="scientific">Lupinus luteus</name>
    <name type="common">European yellow lupine</name>
    <dbReference type="NCBI Taxonomy" id="3873"/>
    <lineage>
        <taxon>Eukaryota</taxon>
        <taxon>Viridiplantae</taxon>
        <taxon>Streptophyta</taxon>
        <taxon>Embryophyta</taxon>
        <taxon>Tracheophyta</taxon>
        <taxon>Spermatophyta</taxon>
        <taxon>Magnoliopsida</taxon>
        <taxon>eudicotyledons</taxon>
        <taxon>Gunneridae</taxon>
        <taxon>Pentapetalae</taxon>
        <taxon>rosids</taxon>
        <taxon>fabids</taxon>
        <taxon>Fabales</taxon>
        <taxon>Fabaceae</taxon>
        <taxon>Papilionoideae</taxon>
        <taxon>50 kb inversion clade</taxon>
        <taxon>genistoids sensu lato</taxon>
        <taxon>core genistoids</taxon>
        <taxon>Genisteae</taxon>
        <taxon>Lupinus</taxon>
    </lineage>
</organism>
<evidence type="ECO:0000256" key="7">
    <source>
        <dbReference type="ARBA" id="ARBA00022737"/>
    </source>
</evidence>
<protein>
    <recommendedName>
        <fullName evidence="13">Leucine-rich repeat-containing N-terminal plant-type domain-containing protein</fullName>
    </recommendedName>
</protein>
<evidence type="ECO:0000313" key="15">
    <source>
        <dbReference type="Proteomes" id="UP001497480"/>
    </source>
</evidence>
<evidence type="ECO:0000256" key="9">
    <source>
        <dbReference type="ARBA" id="ARBA00023136"/>
    </source>
</evidence>
<evidence type="ECO:0000256" key="2">
    <source>
        <dbReference type="ARBA" id="ARBA00009592"/>
    </source>
</evidence>
<dbReference type="InterPro" id="IPR046956">
    <property type="entry name" value="RLP23-like"/>
</dbReference>
<evidence type="ECO:0000256" key="4">
    <source>
        <dbReference type="ARBA" id="ARBA00022614"/>
    </source>
</evidence>
<dbReference type="PRINTS" id="PR00019">
    <property type="entry name" value="LEURICHRPT"/>
</dbReference>
<dbReference type="SUPFAM" id="SSF52058">
    <property type="entry name" value="L domain-like"/>
    <property type="match status" value="1"/>
</dbReference>
<dbReference type="Pfam" id="PF00560">
    <property type="entry name" value="LRR_1"/>
    <property type="match status" value="7"/>
</dbReference>
<feature type="domain" description="Leucine-rich repeat-containing N-terminal plant-type" evidence="13">
    <location>
        <begin position="12"/>
        <end position="49"/>
    </location>
</feature>
<evidence type="ECO:0000256" key="3">
    <source>
        <dbReference type="ARBA" id="ARBA00022475"/>
    </source>
</evidence>
<dbReference type="GO" id="GO:0005886">
    <property type="term" value="C:plasma membrane"/>
    <property type="evidence" value="ECO:0007669"/>
    <property type="project" value="UniProtKB-SubCell"/>
</dbReference>
<feature type="transmembrane region" description="Helical" evidence="12">
    <location>
        <begin position="712"/>
        <end position="733"/>
    </location>
</feature>
<keyword evidence="3" id="KW-1003">Cell membrane</keyword>
<keyword evidence="8 12" id="KW-1133">Transmembrane helix</keyword>
<dbReference type="FunFam" id="3.80.10.10:FF:000213">
    <property type="entry name" value="Tyrosine-sulfated glycopeptide receptor 1"/>
    <property type="match status" value="1"/>
</dbReference>
<proteinExistence type="inferred from homology"/>
<evidence type="ECO:0000313" key="14">
    <source>
        <dbReference type="EMBL" id="CAL0301392.1"/>
    </source>
</evidence>
<sequence>MSSNHKVVHCNDKDHMALTMFKQHIIDPFNKLSTWSNEHDCCAWEGVYCHNTTGRVTTLDLYSFGTESKYLEGEINVSALFQLQFLNYIDLSYNFFTTLSIPFIHNNFTTRLQYLDLSGNYGLHIDNLNWLSQISSLKYLNLSNIDIHKQTNWLHTLALLPSLSDLRLSRCKLTDIYPSLKYVNFTSLVTLDLSHNNFSSKFPHWLFNLTSDISEISLGGSNLHGEIPLSLLNLQRLELLDLSDNSLSGSIPSSIGNLSSLTYFDISANFLRGNLPESIGQLCKLNTLRVGNNRFSGGLSDMIFSKLSNLQSLDLSNSDFEFEIDANWIPSFQLSEIDLSNTIQGPNFPSWLSTQMSLEYLDISSTRISSIEVDVWSFVAGIDNIYLSNNSISGDISNITLTSTIISLDHNNFTGRLPRLTANAAYVDVSHNSFSEGLPNGWENWNELIYINMESNNLTGELPLDMSNMTILEFMHLGNNELSGNIPMKMPTSLKLLILRSNLFEGNIPSQLCGLTSLSILDLAHNKLSGPIPHCLHNITTMVSGETNSVAYSLVNIFNLIMKSQELEFKYIGLTQTIDLSVNNLSGEIPTGLFRLVKVRSLNLSHNHLSGKVLKTIGDLKNIESLDLSYNQFAGEIPESISTLTFLESFNLSYNNFSGQIPQGRQLQTFDAWSYVMNPELCGVPLTKNCTQEENPSMPKQHSGNDPFKESLYLGIGVGFAVGFWGVCVSLFLNKTLRYAYFRLLSRVADRIYVFVAVKFRNFRGT</sequence>
<dbReference type="AlphaFoldDB" id="A0AAV1VX48"/>